<evidence type="ECO:0000313" key="5">
    <source>
        <dbReference type="EMBL" id="MBM6401321.1"/>
    </source>
</evidence>
<evidence type="ECO:0000256" key="2">
    <source>
        <dbReference type="ARBA" id="ARBA00007639"/>
    </source>
</evidence>
<dbReference type="Pfam" id="PF13407">
    <property type="entry name" value="Peripla_BP_4"/>
    <property type="match status" value="1"/>
</dbReference>
<dbReference type="InterPro" id="IPR028082">
    <property type="entry name" value="Peripla_BP_I"/>
</dbReference>
<feature type="domain" description="Periplasmic binding protein" evidence="4">
    <location>
        <begin position="57"/>
        <end position="296"/>
    </location>
</feature>
<gene>
    <name evidence="5" type="ORF">JQN70_13055</name>
</gene>
<feature type="chain" id="PRO_5046266601" evidence="3">
    <location>
        <begin position="25"/>
        <end position="333"/>
    </location>
</feature>
<name>A0ABS2CQA7_9MICO</name>
<dbReference type="EMBL" id="JAFDVD010000014">
    <property type="protein sequence ID" value="MBM6401321.1"/>
    <property type="molecule type" value="Genomic_DNA"/>
</dbReference>
<comment type="caution">
    <text evidence="5">The sequence shown here is derived from an EMBL/GenBank/DDBJ whole genome shotgun (WGS) entry which is preliminary data.</text>
</comment>
<evidence type="ECO:0000256" key="3">
    <source>
        <dbReference type="SAM" id="SignalP"/>
    </source>
</evidence>
<evidence type="ECO:0000256" key="1">
    <source>
        <dbReference type="ARBA" id="ARBA00004196"/>
    </source>
</evidence>
<evidence type="ECO:0000259" key="4">
    <source>
        <dbReference type="Pfam" id="PF13407"/>
    </source>
</evidence>
<sequence length="333" mass="33918">MNQSRFRKALTASVVAASATIALAACSSSGGKASTDSSADTGAAAEKTMTIIMVTHQAPGDTFWDRIRKGAEAAAAKDGVDFQYTNDPDATKQAQLIQAAIDKKPDGIAVTDPNTGAIGDVIKKAVAAGIPVSMFNAGGPDALGLGAIGYFGQGESDAGLAVGQKAAGDGAKNILCVIQEQGQSQLEARCDGVTKGAGGAKVTRLYVNGRDDADVTTKIQAALTQDKTVDYVVTLGAQFALDAGKAVKSAGSSAKVGTFDTNEELIKAIQDKSVTFAVDQQPYLQGYLAIDSIWLYKKNGNTLGGGQNVATGPAFIDASNVEAVAGFAANGTR</sequence>
<protein>
    <submittedName>
        <fullName evidence="5">Substrate-binding domain-containing protein</fullName>
    </submittedName>
</protein>
<dbReference type="RefSeq" id="WP_204131792.1">
    <property type="nucleotide sequence ID" value="NZ_JAFDVD010000014.1"/>
</dbReference>
<dbReference type="InterPro" id="IPR050555">
    <property type="entry name" value="Bact_Solute-Bind_Prot2"/>
</dbReference>
<accession>A0ABS2CQA7</accession>
<reference evidence="5" key="1">
    <citation type="submission" date="2021-02" db="EMBL/GenBank/DDBJ databases">
        <title>Phycicoccus sp. MQZ13P-5T, whole genome shotgun sequence.</title>
        <authorList>
            <person name="Tuo L."/>
        </authorList>
    </citation>
    <scope>NUCLEOTIDE SEQUENCE</scope>
    <source>
        <strain evidence="5">MQZ13P-5</strain>
    </source>
</reference>
<dbReference type="SUPFAM" id="SSF53822">
    <property type="entry name" value="Periplasmic binding protein-like I"/>
    <property type="match status" value="1"/>
</dbReference>
<comment type="similarity">
    <text evidence="2">Belongs to the bacterial solute-binding protein 2 family.</text>
</comment>
<dbReference type="PANTHER" id="PTHR30036">
    <property type="entry name" value="D-XYLOSE-BINDING PERIPLASMIC PROTEIN"/>
    <property type="match status" value="1"/>
</dbReference>
<dbReference type="InterPro" id="IPR025997">
    <property type="entry name" value="SBP_2_dom"/>
</dbReference>
<dbReference type="PANTHER" id="PTHR30036:SF7">
    <property type="entry name" value="ABC TRANSPORTER PERIPLASMIC-BINDING PROTEIN YPHF"/>
    <property type="match status" value="1"/>
</dbReference>
<keyword evidence="3" id="KW-0732">Signal</keyword>
<dbReference type="Proteomes" id="UP001430172">
    <property type="component" value="Unassembled WGS sequence"/>
</dbReference>
<evidence type="ECO:0000313" key="6">
    <source>
        <dbReference type="Proteomes" id="UP001430172"/>
    </source>
</evidence>
<keyword evidence="6" id="KW-1185">Reference proteome</keyword>
<proteinExistence type="inferred from homology"/>
<feature type="signal peptide" evidence="3">
    <location>
        <begin position="1"/>
        <end position="24"/>
    </location>
</feature>
<organism evidence="5 6">
    <name type="scientific">Phycicoccus sonneratiae</name>
    <dbReference type="NCBI Taxonomy" id="2807628"/>
    <lineage>
        <taxon>Bacteria</taxon>
        <taxon>Bacillati</taxon>
        <taxon>Actinomycetota</taxon>
        <taxon>Actinomycetes</taxon>
        <taxon>Micrococcales</taxon>
        <taxon>Intrasporangiaceae</taxon>
        <taxon>Phycicoccus</taxon>
    </lineage>
</organism>
<dbReference type="PROSITE" id="PS51257">
    <property type="entry name" value="PROKAR_LIPOPROTEIN"/>
    <property type="match status" value="1"/>
</dbReference>
<dbReference type="Gene3D" id="3.40.50.2300">
    <property type="match status" value="2"/>
</dbReference>
<comment type="subcellular location">
    <subcellularLocation>
        <location evidence="1">Cell envelope</location>
    </subcellularLocation>
</comment>